<protein>
    <submittedName>
        <fullName evidence="2">Uncharacterized protein</fullName>
    </submittedName>
</protein>
<sequence length="141" mass="14760">MHCMATSGARSKALGGLGQWWGVLAGLLLIAAWINSSAGPAVVIALSALTVAWCLFQAPVTCGAPVRGRDDGCRNNASGILLGCHIRQHRWQKLKMLILRRQVRQFCAGLFSDGKATVVTLAGVGSFVSGLVALVPGVVVH</sequence>
<name>A0ABP4U9C4_9ACTN</name>
<keyword evidence="1" id="KW-1133">Transmembrane helix</keyword>
<keyword evidence="3" id="KW-1185">Reference proteome</keyword>
<comment type="caution">
    <text evidence="2">The sequence shown here is derived from an EMBL/GenBank/DDBJ whole genome shotgun (WGS) entry which is preliminary data.</text>
</comment>
<proteinExistence type="predicted"/>
<feature type="transmembrane region" description="Helical" evidence="1">
    <location>
        <begin position="12"/>
        <end position="34"/>
    </location>
</feature>
<dbReference type="EMBL" id="BAAALR010000051">
    <property type="protein sequence ID" value="GAA1699650.1"/>
    <property type="molecule type" value="Genomic_DNA"/>
</dbReference>
<keyword evidence="1" id="KW-0812">Transmembrane</keyword>
<organism evidence="2 3">
    <name type="scientific">Streptomyces yatensis</name>
    <dbReference type="NCBI Taxonomy" id="155177"/>
    <lineage>
        <taxon>Bacteria</taxon>
        <taxon>Bacillati</taxon>
        <taxon>Actinomycetota</taxon>
        <taxon>Actinomycetes</taxon>
        <taxon>Kitasatosporales</taxon>
        <taxon>Streptomycetaceae</taxon>
        <taxon>Streptomyces</taxon>
        <taxon>Streptomyces violaceusniger group</taxon>
    </lineage>
</organism>
<evidence type="ECO:0000256" key="1">
    <source>
        <dbReference type="SAM" id="Phobius"/>
    </source>
</evidence>
<keyword evidence="1" id="KW-0472">Membrane</keyword>
<reference evidence="3" key="1">
    <citation type="journal article" date="2019" name="Int. J. Syst. Evol. Microbiol.">
        <title>The Global Catalogue of Microorganisms (GCM) 10K type strain sequencing project: providing services to taxonomists for standard genome sequencing and annotation.</title>
        <authorList>
            <consortium name="The Broad Institute Genomics Platform"/>
            <consortium name="The Broad Institute Genome Sequencing Center for Infectious Disease"/>
            <person name="Wu L."/>
            <person name="Ma J."/>
        </authorList>
    </citation>
    <scope>NUCLEOTIDE SEQUENCE [LARGE SCALE GENOMIC DNA]</scope>
    <source>
        <strain evidence="3">JCM 13244</strain>
    </source>
</reference>
<feature type="transmembrane region" description="Helical" evidence="1">
    <location>
        <begin position="40"/>
        <end position="60"/>
    </location>
</feature>
<dbReference type="Proteomes" id="UP001499947">
    <property type="component" value="Unassembled WGS sequence"/>
</dbReference>
<evidence type="ECO:0000313" key="3">
    <source>
        <dbReference type="Proteomes" id="UP001499947"/>
    </source>
</evidence>
<gene>
    <name evidence="2" type="ORF">GCM10009680_45040</name>
</gene>
<evidence type="ECO:0000313" key="2">
    <source>
        <dbReference type="EMBL" id="GAA1699650.1"/>
    </source>
</evidence>
<accession>A0ABP4U9C4</accession>
<feature type="transmembrane region" description="Helical" evidence="1">
    <location>
        <begin position="118"/>
        <end position="139"/>
    </location>
</feature>